<dbReference type="Gene3D" id="3.90.550.10">
    <property type="entry name" value="Spore Coat Polysaccharide Biosynthesis Protein SpsA, Chain A"/>
    <property type="match status" value="1"/>
</dbReference>
<dbReference type="Pfam" id="PF00535">
    <property type="entry name" value="Glycos_transf_2"/>
    <property type="match status" value="1"/>
</dbReference>
<organism evidence="2 3">
    <name type="scientific">Luteipulveratus halotolerans</name>
    <dbReference type="NCBI Taxonomy" id="1631356"/>
    <lineage>
        <taxon>Bacteria</taxon>
        <taxon>Bacillati</taxon>
        <taxon>Actinomycetota</taxon>
        <taxon>Actinomycetes</taxon>
        <taxon>Micrococcales</taxon>
        <taxon>Dermacoccaceae</taxon>
        <taxon>Luteipulveratus</taxon>
    </lineage>
</organism>
<dbReference type="PANTHER" id="PTHR43179:SF11">
    <property type="entry name" value="GLYCOSYL TRANSFERASE"/>
    <property type="match status" value="1"/>
</dbReference>
<dbReference type="PANTHER" id="PTHR43179">
    <property type="entry name" value="RHAMNOSYLTRANSFERASE WBBL"/>
    <property type="match status" value="1"/>
</dbReference>
<comment type="caution">
    <text evidence="2">The sequence shown here is derived from an EMBL/GenBank/DDBJ whole genome shotgun (WGS) entry which is preliminary data.</text>
</comment>
<dbReference type="EMBL" id="LAIR01000002">
    <property type="protein sequence ID" value="KNX36186.1"/>
    <property type="molecule type" value="Genomic_DNA"/>
</dbReference>
<dbReference type="PATRIC" id="fig|1631356.3.peg.318"/>
<dbReference type="SUPFAM" id="SSF53448">
    <property type="entry name" value="Nucleotide-diphospho-sugar transferases"/>
    <property type="match status" value="1"/>
</dbReference>
<evidence type="ECO:0000259" key="1">
    <source>
        <dbReference type="Pfam" id="PF00535"/>
    </source>
</evidence>
<evidence type="ECO:0000313" key="2">
    <source>
        <dbReference type="EMBL" id="KNX36186.1"/>
    </source>
</evidence>
<reference evidence="3" key="1">
    <citation type="submission" date="2015-03" db="EMBL/GenBank/DDBJ databases">
        <title>Luteipulveratus halotolerans sp. nov., a novel actinobacterium (Dermacoccaceae) from Sarawak, Malaysia.</title>
        <authorList>
            <person name="Juboi H."/>
            <person name="Basik A."/>
            <person name="Shamsul S.S."/>
            <person name="Arnold P."/>
            <person name="Schmitt E.K."/>
            <person name="Sanglier J.-J."/>
            <person name="Yeo T."/>
        </authorList>
    </citation>
    <scope>NUCLEOTIDE SEQUENCE [LARGE SCALE GENOMIC DNA]</scope>
    <source>
        <strain evidence="3">C296001</strain>
    </source>
</reference>
<dbReference type="AlphaFoldDB" id="A0A0L6CE84"/>
<name>A0A0L6CE84_9MICO</name>
<dbReference type="InterPro" id="IPR001173">
    <property type="entry name" value="Glyco_trans_2-like"/>
</dbReference>
<sequence>MAADRPWLSVGVVAYNAPAEMLDRCIASVRAEATRLGRDVQVVVVDNASPRPVLERPEWRAEVVRSGDNLGFGRACNLMIEHARSDLVLLLNPDAWLVEGSLDAVLAMESDATPALYSGYLMAHGAVQVDAYWHWWTSTERALRRRRVAAGVRAIEGPSTPVGKVCGGALLARTDVLRALGPFNPDFFLYGEDADLSLRAAAAGHALLLLRELVVGHEAAFSMKESSVLVEQARADATMRLAALHRSYPFALWVRLDLACTTIAGTLGGRTSVSAASRMSRLRQVRRWGVRRYVARLDPNQVRVR</sequence>
<feature type="domain" description="Glycosyltransferase 2-like" evidence="1">
    <location>
        <begin position="9"/>
        <end position="135"/>
    </location>
</feature>
<gene>
    <name evidence="2" type="ORF">VV01_01925</name>
</gene>
<accession>A0A0L6CE84</accession>
<dbReference type="RefSeq" id="WP_050668411.1">
    <property type="nucleotide sequence ID" value="NZ_LAIR01000002.1"/>
</dbReference>
<dbReference type="STRING" id="1631356.VV01_01925"/>
<evidence type="ECO:0000313" key="3">
    <source>
        <dbReference type="Proteomes" id="UP000037397"/>
    </source>
</evidence>
<protein>
    <recommendedName>
        <fullName evidence="1">Glycosyltransferase 2-like domain-containing protein</fullName>
    </recommendedName>
</protein>
<dbReference type="InterPro" id="IPR029044">
    <property type="entry name" value="Nucleotide-diphossugar_trans"/>
</dbReference>
<proteinExistence type="predicted"/>
<dbReference type="OrthoDB" id="9771846at2"/>
<keyword evidence="3" id="KW-1185">Reference proteome</keyword>
<dbReference type="Proteomes" id="UP000037397">
    <property type="component" value="Unassembled WGS sequence"/>
</dbReference>